<feature type="binding site" evidence="3">
    <location>
        <position position="67"/>
    </location>
    <ligand>
        <name>substrate</name>
    </ligand>
</feature>
<evidence type="ECO:0000256" key="3">
    <source>
        <dbReference type="PIRSR" id="PIRSR620019-2"/>
    </source>
</evidence>
<dbReference type="Gene3D" id="2.160.10.10">
    <property type="entry name" value="Hexapeptide repeat proteins"/>
    <property type="match status" value="1"/>
</dbReference>
<protein>
    <submittedName>
        <fullName evidence="5">Sugar O-acyltransferase</fullName>
    </submittedName>
</protein>
<dbReference type="EMBL" id="QJSL01000028">
    <property type="protein sequence ID" value="RXW26711.1"/>
    <property type="molecule type" value="Genomic_DNA"/>
</dbReference>
<feature type="binding site" evidence="3">
    <location>
        <begin position="32"/>
        <end position="33"/>
    </location>
    <ligand>
        <name>substrate</name>
    </ligand>
</feature>
<proteinExistence type="inferred from homology"/>
<evidence type="ECO:0000313" key="5">
    <source>
        <dbReference type="EMBL" id="RXW26711.1"/>
    </source>
</evidence>
<sequence length="186" mass="19298">MHNLMILGAGGHGRTLCEMARLLGYTDIVFLDDNASPIHDTNKLIIGKISELQLHIEKASHVAIGIGNNKLREQLYQQIISLGIHPVTLIHPFAFISPSATIAEGSVVLAGAVVGANARLGAGTIVNSHSTVDHDSTLGDFVHLGVGVHLAGGAVIGKSAFLQAGTVGGYNAIVHDYSVCPAGTIL</sequence>
<feature type="binding site" evidence="3">
    <location>
        <position position="143"/>
    </location>
    <ligand>
        <name>acetyl-CoA</name>
        <dbReference type="ChEBI" id="CHEBI:57288"/>
    </ligand>
</feature>
<dbReference type="InterPro" id="IPR020019">
    <property type="entry name" value="AcTrfase_PglD-like"/>
</dbReference>
<dbReference type="RefSeq" id="WP_129325199.1">
    <property type="nucleotide sequence ID" value="NZ_QJSL01000028.1"/>
</dbReference>
<dbReference type="InterPro" id="IPR041561">
    <property type="entry name" value="PglD_N"/>
</dbReference>
<dbReference type="InterPro" id="IPR050179">
    <property type="entry name" value="Trans_hexapeptide_repeat"/>
</dbReference>
<dbReference type="Proteomes" id="UP000290875">
    <property type="component" value="Unassembled WGS sequence"/>
</dbReference>
<feature type="active site" description="Proton acceptor" evidence="2">
    <location>
        <position position="134"/>
    </location>
</feature>
<organism evidence="5 6">
    <name type="scientific">Enterobacter cloacae</name>
    <dbReference type="NCBI Taxonomy" id="550"/>
    <lineage>
        <taxon>Bacteria</taxon>
        <taxon>Pseudomonadati</taxon>
        <taxon>Pseudomonadota</taxon>
        <taxon>Gammaproteobacteria</taxon>
        <taxon>Enterobacterales</taxon>
        <taxon>Enterobacteriaceae</taxon>
        <taxon>Enterobacter</taxon>
        <taxon>Enterobacter cloacae complex</taxon>
    </lineage>
</organism>
<comment type="caution">
    <text evidence="5">The sequence shown here is derived from an EMBL/GenBank/DDBJ whole genome shotgun (WGS) entry which is preliminary data.</text>
</comment>
<dbReference type="AlphaFoldDB" id="A0A4Q2E2N2"/>
<evidence type="ECO:0000256" key="2">
    <source>
        <dbReference type="PIRSR" id="PIRSR620019-1"/>
    </source>
</evidence>
<feature type="domain" description="PglD N-terminal" evidence="4">
    <location>
        <begin position="3"/>
        <end position="79"/>
    </location>
</feature>
<feature type="site" description="Increases basicity of active site His" evidence="2">
    <location>
        <position position="135"/>
    </location>
</feature>
<dbReference type="PANTHER" id="PTHR43300">
    <property type="entry name" value="ACETYLTRANSFERASE"/>
    <property type="match status" value="1"/>
</dbReference>
<dbReference type="InterPro" id="IPR011004">
    <property type="entry name" value="Trimer_LpxA-like_sf"/>
</dbReference>
<evidence type="ECO:0000313" key="6">
    <source>
        <dbReference type="Proteomes" id="UP000290875"/>
    </source>
</evidence>
<keyword evidence="5" id="KW-0808">Transferase</keyword>
<accession>A0A4Q2E2N2</accession>
<keyword evidence="5" id="KW-0012">Acyltransferase</keyword>
<evidence type="ECO:0000259" key="4">
    <source>
        <dbReference type="Pfam" id="PF17836"/>
    </source>
</evidence>
<dbReference type="Gene3D" id="3.40.50.20">
    <property type="match status" value="1"/>
</dbReference>
<name>A0A4Q2E2N2_ENTCL</name>
<dbReference type="SUPFAM" id="SSF51161">
    <property type="entry name" value="Trimeric LpxA-like enzymes"/>
    <property type="match status" value="1"/>
</dbReference>
<dbReference type="Pfam" id="PF17836">
    <property type="entry name" value="PglD_N"/>
    <property type="match status" value="1"/>
</dbReference>
<evidence type="ECO:0000256" key="1">
    <source>
        <dbReference type="ARBA" id="ARBA00007274"/>
    </source>
</evidence>
<gene>
    <name evidence="5" type="ORF">DM877_22795</name>
</gene>
<reference evidence="5 6" key="1">
    <citation type="submission" date="2018-06" db="EMBL/GenBank/DDBJ databases">
        <title>Carbapenemase-producing Enterobacteriaceae present in wastewater treatment plant effluent and nearby surface waters in the US.</title>
        <authorList>
            <person name="Mathys D.A."/>
            <person name="Mollenkopf D.F."/>
            <person name="Feicht S.M."/>
            <person name="Adams R.J."/>
            <person name="Albers A.L."/>
            <person name="Grooters S.V."/>
            <person name="Stuever D.M."/>
            <person name="Daniels J.B."/>
            <person name="Wittum T.E."/>
        </authorList>
    </citation>
    <scope>NUCLEOTIDE SEQUENCE [LARGE SCALE GENOMIC DNA]</scope>
    <source>
        <strain evidence="5 6">GEO_4_Eff_A</strain>
    </source>
</reference>
<dbReference type="PANTHER" id="PTHR43300:SF7">
    <property type="entry name" value="UDP-N-ACETYLBACILLOSAMINE N-ACETYLTRANSFERASE"/>
    <property type="match status" value="1"/>
</dbReference>
<dbReference type="GO" id="GO:0016746">
    <property type="term" value="F:acyltransferase activity"/>
    <property type="evidence" value="ECO:0007669"/>
    <property type="project" value="UniProtKB-KW"/>
</dbReference>
<comment type="similarity">
    <text evidence="1">Belongs to the transferase hexapeptide repeat family.</text>
</comment>
<dbReference type="CDD" id="cd03360">
    <property type="entry name" value="LbH_AT_putative"/>
    <property type="match status" value="1"/>
</dbReference>